<dbReference type="EMBL" id="ACEO02000003">
    <property type="protein sequence ID" value="EFC52507.1"/>
    <property type="molecule type" value="Genomic_DNA"/>
</dbReference>
<dbReference type="InterPro" id="IPR003016">
    <property type="entry name" value="2-oxoA_DH_lipoyl-BS"/>
</dbReference>
<sequence>MKMPSENNPLSMEYQTMSNIPAELKYVASHEWLRLEEDGTITVGITHHAQELLGDIVFVELPEVGANLAAEEQAGVVESVKAASDVYAPIAGEVVAVNEDLPSAPETANSDPYGAGWFFKIKPANPADYDGLLTAEQYAGEVA</sequence>
<dbReference type="NCBIfam" id="NF002270">
    <property type="entry name" value="PRK01202.1"/>
    <property type="match status" value="1"/>
</dbReference>
<evidence type="ECO:0000313" key="7">
    <source>
        <dbReference type="Proteomes" id="UP000004621"/>
    </source>
</evidence>
<keyword evidence="2 3" id="KW-0450">Lipoyl</keyword>
<dbReference type="PANTHER" id="PTHR11715">
    <property type="entry name" value="GLYCINE CLEAVAGE SYSTEM H PROTEIN"/>
    <property type="match status" value="1"/>
</dbReference>
<dbReference type="InterPro" id="IPR002930">
    <property type="entry name" value="GCV_H"/>
</dbReference>
<dbReference type="PROSITE" id="PS00189">
    <property type="entry name" value="LIPOYL"/>
    <property type="match status" value="1"/>
</dbReference>
<proteinExistence type="inferred from homology"/>
<comment type="function">
    <text evidence="3">The glycine cleavage system catalyzes the degradation of glycine. The H protein shuttles the methylamine group of glycine from the P protein to the T protein.</text>
</comment>
<accession>A0A9W5MZK1</accession>
<dbReference type="Gene3D" id="2.40.50.100">
    <property type="match status" value="1"/>
</dbReference>
<evidence type="ECO:0000313" key="6">
    <source>
        <dbReference type="EMBL" id="EFC52507.1"/>
    </source>
</evidence>
<dbReference type="Proteomes" id="UP000004621">
    <property type="component" value="Unassembled WGS sequence"/>
</dbReference>
<comment type="cofactor">
    <cofactor evidence="3">
        <name>(R)-lipoate</name>
        <dbReference type="ChEBI" id="CHEBI:83088"/>
    </cofactor>
    <text evidence="3">Binds 1 lipoyl cofactor covalently.</text>
</comment>
<dbReference type="GO" id="GO:0005960">
    <property type="term" value="C:glycine cleavage complex"/>
    <property type="evidence" value="ECO:0007669"/>
    <property type="project" value="InterPro"/>
</dbReference>
<dbReference type="GO" id="GO:0009249">
    <property type="term" value="P:protein lipoylation"/>
    <property type="evidence" value="ECO:0007669"/>
    <property type="project" value="TreeGrafter"/>
</dbReference>
<dbReference type="GO" id="GO:0019464">
    <property type="term" value="P:glycine decarboxylation via glycine cleavage system"/>
    <property type="evidence" value="ECO:0007669"/>
    <property type="project" value="UniProtKB-UniRule"/>
</dbReference>
<feature type="domain" description="Lipoyl-binding" evidence="5">
    <location>
        <begin position="40"/>
        <end position="122"/>
    </location>
</feature>
<dbReference type="InterPro" id="IPR017453">
    <property type="entry name" value="GCV_H_sub"/>
</dbReference>
<dbReference type="SUPFAM" id="SSF51230">
    <property type="entry name" value="Single hybrid motif"/>
    <property type="match status" value="1"/>
</dbReference>
<name>A0A9W5MZK1_NEISU</name>
<dbReference type="InterPro" id="IPR033753">
    <property type="entry name" value="GCV_H/Fam206"/>
</dbReference>
<protein>
    <recommendedName>
        <fullName evidence="3">Glycine cleavage system H protein</fullName>
    </recommendedName>
</protein>
<dbReference type="NCBIfam" id="TIGR00527">
    <property type="entry name" value="gcvH"/>
    <property type="match status" value="1"/>
</dbReference>
<dbReference type="GO" id="GO:0005829">
    <property type="term" value="C:cytosol"/>
    <property type="evidence" value="ECO:0007669"/>
    <property type="project" value="TreeGrafter"/>
</dbReference>
<dbReference type="InterPro" id="IPR011053">
    <property type="entry name" value="Single_hybrid_motif"/>
</dbReference>
<dbReference type="HAMAP" id="MF_00272">
    <property type="entry name" value="GcvH"/>
    <property type="match status" value="1"/>
</dbReference>
<feature type="modified residue" description="N6-lipoyllysine" evidence="3 4">
    <location>
        <position position="81"/>
    </location>
</feature>
<comment type="subunit">
    <text evidence="3">The glycine cleavage system is composed of four proteins: P, T, L and H.</text>
</comment>
<evidence type="ECO:0000256" key="2">
    <source>
        <dbReference type="ARBA" id="ARBA00022823"/>
    </source>
</evidence>
<evidence type="ECO:0000256" key="4">
    <source>
        <dbReference type="PIRSR" id="PIRSR617453-50"/>
    </source>
</evidence>
<dbReference type="PROSITE" id="PS50968">
    <property type="entry name" value="BIOTINYL_LIPOYL"/>
    <property type="match status" value="1"/>
</dbReference>
<comment type="caution">
    <text evidence="6">The sequence shown here is derived from an EMBL/GenBank/DDBJ whole genome shotgun (WGS) entry which is preliminary data.</text>
</comment>
<dbReference type="InterPro" id="IPR000089">
    <property type="entry name" value="Biotin_lipoyl"/>
</dbReference>
<reference evidence="6 7" key="1">
    <citation type="submission" date="2010-01" db="EMBL/GenBank/DDBJ databases">
        <authorList>
            <person name="Weinstock G."/>
            <person name="Sodergren E."/>
            <person name="Clifton S."/>
            <person name="Fulton L."/>
            <person name="Fulton B."/>
            <person name="Courtney L."/>
            <person name="Fronick C."/>
            <person name="Harrison M."/>
            <person name="Strong C."/>
            <person name="Farmer C."/>
            <person name="Delahaunty K."/>
            <person name="Markovic C."/>
            <person name="Hall O."/>
            <person name="Minx P."/>
            <person name="Tomlinson C."/>
            <person name="Mitreva M."/>
            <person name="Nelson J."/>
            <person name="Hou S."/>
            <person name="Wollam A."/>
            <person name="Pepin K.H."/>
            <person name="Johnson M."/>
            <person name="Bhonagiri V."/>
            <person name="Nash W.E."/>
            <person name="Warren W."/>
            <person name="Chinwalla A."/>
            <person name="Mardis E.R."/>
            <person name="Wilson R.K."/>
        </authorList>
    </citation>
    <scope>NUCLEOTIDE SEQUENCE [LARGE SCALE GENOMIC DNA]</scope>
    <source>
        <strain evidence="6 7">NJ9703</strain>
    </source>
</reference>
<evidence type="ECO:0000256" key="1">
    <source>
        <dbReference type="ARBA" id="ARBA00009249"/>
    </source>
</evidence>
<dbReference type="PANTHER" id="PTHR11715:SF3">
    <property type="entry name" value="GLYCINE CLEAVAGE SYSTEM H PROTEIN-RELATED"/>
    <property type="match status" value="1"/>
</dbReference>
<evidence type="ECO:0000259" key="5">
    <source>
        <dbReference type="PROSITE" id="PS50968"/>
    </source>
</evidence>
<comment type="similarity">
    <text evidence="1 3">Belongs to the GcvH family.</text>
</comment>
<dbReference type="Pfam" id="PF01597">
    <property type="entry name" value="GCV_H"/>
    <property type="match status" value="1"/>
</dbReference>
<dbReference type="CDD" id="cd06848">
    <property type="entry name" value="GCS_H"/>
    <property type="match status" value="1"/>
</dbReference>
<evidence type="ECO:0000256" key="3">
    <source>
        <dbReference type="HAMAP-Rule" id="MF_00272"/>
    </source>
</evidence>
<gene>
    <name evidence="3 6" type="primary">gcvH</name>
    <name evidence="6" type="ORF">NEISUBOT_03859</name>
</gene>
<dbReference type="AlphaFoldDB" id="A0A9W5MZK1"/>
<organism evidence="6 7">
    <name type="scientific">Neisseria subflava NJ9703</name>
    <dbReference type="NCBI Taxonomy" id="546268"/>
    <lineage>
        <taxon>Bacteria</taxon>
        <taxon>Pseudomonadati</taxon>
        <taxon>Pseudomonadota</taxon>
        <taxon>Betaproteobacteria</taxon>
        <taxon>Neisseriales</taxon>
        <taxon>Neisseriaceae</taxon>
        <taxon>Neisseria</taxon>
    </lineage>
</organism>